<dbReference type="SUPFAM" id="SSF51905">
    <property type="entry name" value="FAD/NAD(P)-binding domain"/>
    <property type="match status" value="1"/>
</dbReference>
<dbReference type="Proteomes" id="UP000428333">
    <property type="component" value="Linkage Group LG08"/>
</dbReference>
<proteinExistence type="predicted"/>
<reference evidence="3 4" key="1">
    <citation type="journal article" date="2019" name="Genome Biol. Evol.">
        <title>The Rhododendron genome and chromosomal organization provide insight into shared whole-genome duplications across the heath family (Ericaceae).</title>
        <authorList>
            <person name="Soza V.L."/>
            <person name="Lindsley D."/>
            <person name="Waalkes A."/>
            <person name="Ramage E."/>
            <person name="Patwardhan R.P."/>
            <person name="Burton J.N."/>
            <person name="Adey A."/>
            <person name="Kumar A."/>
            <person name="Qiu R."/>
            <person name="Shendure J."/>
            <person name="Hall B."/>
        </authorList>
    </citation>
    <scope>NUCLEOTIDE SEQUENCE [LARGE SCALE GENOMIC DNA]</scope>
    <source>
        <strain evidence="3">RSF 1966-606</strain>
    </source>
</reference>
<evidence type="ECO:0008006" key="5">
    <source>
        <dbReference type="Google" id="ProtNLM"/>
    </source>
</evidence>
<evidence type="ECO:0000256" key="2">
    <source>
        <dbReference type="ARBA" id="ARBA00023033"/>
    </source>
</evidence>
<dbReference type="InterPro" id="IPR036188">
    <property type="entry name" value="FAD/NAD-bd_sf"/>
</dbReference>
<dbReference type="GO" id="GO:0004497">
    <property type="term" value="F:monooxygenase activity"/>
    <property type="evidence" value="ECO:0007669"/>
    <property type="project" value="UniProtKB-KW"/>
</dbReference>
<dbReference type="AlphaFoldDB" id="A0A6A4LBJ4"/>
<dbReference type="EMBL" id="QEFC01002089">
    <property type="protein sequence ID" value="KAE9454955.1"/>
    <property type="molecule type" value="Genomic_DNA"/>
</dbReference>
<name>A0A6A4LBJ4_9ERIC</name>
<keyword evidence="1" id="KW-0560">Oxidoreductase</keyword>
<accession>A0A6A4LBJ4</accession>
<feature type="non-terminal residue" evidence="3">
    <location>
        <position position="1"/>
    </location>
</feature>
<evidence type="ECO:0000313" key="3">
    <source>
        <dbReference type="EMBL" id="KAE9454955.1"/>
    </source>
</evidence>
<keyword evidence="2" id="KW-0503">Monooxygenase</keyword>
<dbReference type="InterPro" id="IPR044560">
    <property type="entry name" value="MOase"/>
</dbReference>
<protein>
    <recommendedName>
        <fullName evidence="5">FAD-binding domain-containing protein</fullName>
    </recommendedName>
</protein>
<gene>
    <name evidence="3" type="ORF">C3L33_13146</name>
</gene>
<comment type="caution">
    <text evidence="3">The sequence shown here is derived from an EMBL/GenBank/DDBJ whole genome shotgun (WGS) entry which is preliminary data.</text>
</comment>
<keyword evidence="4" id="KW-1185">Reference proteome</keyword>
<organism evidence="3 4">
    <name type="scientific">Rhododendron williamsianum</name>
    <dbReference type="NCBI Taxonomy" id="262921"/>
    <lineage>
        <taxon>Eukaryota</taxon>
        <taxon>Viridiplantae</taxon>
        <taxon>Streptophyta</taxon>
        <taxon>Embryophyta</taxon>
        <taxon>Tracheophyta</taxon>
        <taxon>Spermatophyta</taxon>
        <taxon>Magnoliopsida</taxon>
        <taxon>eudicotyledons</taxon>
        <taxon>Gunneridae</taxon>
        <taxon>Pentapetalae</taxon>
        <taxon>asterids</taxon>
        <taxon>Ericales</taxon>
        <taxon>Ericaceae</taxon>
        <taxon>Ericoideae</taxon>
        <taxon>Rhodoreae</taxon>
        <taxon>Rhododendron</taxon>
    </lineage>
</organism>
<evidence type="ECO:0000256" key="1">
    <source>
        <dbReference type="ARBA" id="ARBA00023002"/>
    </source>
</evidence>
<dbReference type="OrthoDB" id="47494at2759"/>
<dbReference type="PANTHER" id="PTHR45934">
    <property type="entry name" value="FAD/NAD(P)-BINDING OXIDOREDUCTASE FAMILY PROTEIN"/>
    <property type="match status" value="1"/>
</dbReference>
<dbReference type="PANTHER" id="PTHR45934:SF7">
    <property type="entry name" value="FAD_NAD(P)-BINDING OXIDOREDUCTASE FAMILY PROTEIN"/>
    <property type="match status" value="1"/>
</dbReference>
<sequence>MEVGGGGLAENEHKDIVIVGVVGDAMHAMGPFIAQGGAASLEDAVVFARCFADIGIRNSGLMTMLPDYI</sequence>
<dbReference type="Gene3D" id="3.50.50.60">
    <property type="entry name" value="FAD/NAD(P)-binding domain"/>
    <property type="match status" value="1"/>
</dbReference>
<evidence type="ECO:0000313" key="4">
    <source>
        <dbReference type="Proteomes" id="UP000428333"/>
    </source>
</evidence>